<proteinExistence type="inferred from homology"/>
<dbReference type="SUPFAM" id="SSF51735">
    <property type="entry name" value="NAD(P)-binding Rossmann-fold domains"/>
    <property type="match status" value="1"/>
</dbReference>
<dbReference type="PANTHER" id="PTHR43639:SF1">
    <property type="entry name" value="SHORT-CHAIN DEHYDROGENASE_REDUCTASE FAMILY PROTEIN"/>
    <property type="match status" value="1"/>
</dbReference>
<dbReference type="PANTHER" id="PTHR43639">
    <property type="entry name" value="OXIDOREDUCTASE, SHORT-CHAIN DEHYDROGENASE/REDUCTASE FAMILY (AFU_ORTHOLOGUE AFUA_5G02870)"/>
    <property type="match status" value="1"/>
</dbReference>
<gene>
    <name evidence="3" type="ORF">ACFFJH_10855</name>
</gene>
<evidence type="ECO:0000313" key="3">
    <source>
        <dbReference type="EMBL" id="MFC0350306.1"/>
    </source>
</evidence>
<dbReference type="Gene3D" id="3.40.50.720">
    <property type="entry name" value="NAD(P)-binding Rossmann-like Domain"/>
    <property type="match status" value="1"/>
</dbReference>
<dbReference type="Pfam" id="PF13561">
    <property type="entry name" value="adh_short_C2"/>
    <property type="match status" value="1"/>
</dbReference>
<protein>
    <submittedName>
        <fullName evidence="3">SDR family oxidoreductase</fullName>
    </submittedName>
</protein>
<accession>A0ABV6IH21</accession>
<keyword evidence="4" id="KW-1185">Reference proteome</keyword>
<keyword evidence="2" id="KW-0560">Oxidoreductase</keyword>
<comment type="caution">
    <text evidence="3">The sequence shown here is derived from an EMBL/GenBank/DDBJ whole genome shotgun (WGS) entry which is preliminary data.</text>
</comment>
<evidence type="ECO:0000313" key="4">
    <source>
        <dbReference type="Proteomes" id="UP001589844"/>
    </source>
</evidence>
<sequence>MNSALPEPSAVPVALVTGAAKRIGRQIALSLAQRGWDIVVHYGKSLPEAAQVVAEIEQLGRRAIAVQADLGQAAEVKKLVPQTMAYFGRLDCIVNNASLFEPDSAEDFSQLSLDLHMHANLMAPVMLAQDLYANLPNDAQAGMAAVINILDQKLFNLNPDYLSYTLSKAGLHTATTMLAQALAPKVRVVGIAPGLSMMSGDQSASDFETAHKVTPLGRSSTPQDIAEAVCYVASARAITGTTLLVDGGQHLIPTQRDVMFLATAKSSSTL</sequence>
<dbReference type="InterPro" id="IPR002347">
    <property type="entry name" value="SDR_fam"/>
</dbReference>
<dbReference type="Proteomes" id="UP001589844">
    <property type="component" value="Unassembled WGS sequence"/>
</dbReference>
<evidence type="ECO:0000256" key="2">
    <source>
        <dbReference type="ARBA" id="ARBA00023002"/>
    </source>
</evidence>
<dbReference type="RefSeq" id="WP_390212470.1">
    <property type="nucleotide sequence ID" value="NZ_JBHLXJ010000012.1"/>
</dbReference>
<evidence type="ECO:0000256" key="1">
    <source>
        <dbReference type="ARBA" id="ARBA00006484"/>
    </source>
</evidence>
<comment type="similarity">
    <text evidence="1">Belongs to the short-chain dehydrogenases/reductases (SDR) family.</text>
</comment>
<reference evidence="3 4" key="1">
    <citation type="submission" date="2024-09" db="EMBL/GenBank/DDBJ databases">
        <authorList>
            <person name="Sun Q."/>
            <person name="Mori K."/>
        </authorList>
    </citation>
    <scope>NUCLEOTIDE SEQUENCE [LARGE SCALE GENOMIC DNA]</scope>
    <source>
        <strain evidence="3 4">CCM 8677</strain>
    </source>
</reference>
<dbReference type="PRINTS" id="PR00081">
    <property type="entry name" value="GDHRDH"/>
</dbReference>
<dbReference type="NCBIfam" id="NF006597">
    <property type="entry name" value="PRK09134.1"/>
    <property type="match status" value="1"/>
</dbReference>
<dbReference type="InterPro" id="IPR036291">
    <property type="entry name" value="NAD(P)-bd_dom_sf"/>
</dbReference>
<name>A0ABV6IH21_9BURK</name>
<organism evidence="3 4">
    <name type="scientific">Undibacterium danionis</name>
    <dbReference type="NCBI Taxonomy" id="1812100"/>
    <lineage>
        <taxon>Bacteria</taxon>
        <taxon>Pseudomonadati</taxon>
        <taxon>Pseudomonadota</taxon>
        <taxon>Betaproteobacteria</taxon>
        <taxon>Burkholderiales</taxon>
        <taxon>Oxalobacteraceae</taxon>
        <taxon>Undibacterium</taxon>
    </lineage>
</organism>
<dbReference type="EMBL" id="JBHLXJ010000012">
    <property type="protein sequence ID" value="MFC0350306.1"/>
    <property type="molecule type" value="Genomic_DNA"/>
</dbReference>